<dbReference type="Proteomes" id="UP001175261">
    <property type="component" value="Unassembled WGS sequence"/>
</dbReference>
<dbReference type="FunFam" id="3.40.30.10:FF:000096">
    <property type="entry name" value="Glutathione S-transferase kappa"/>
    <property type="match status" value="1"/>
</dbReference>
<dbReference type="GO" id="GO:0005739">
    <property type="term" value="C:mitochondrion"/>
    <property type="evidence" value="ECO:0007669"/>
    <property type="project" value="TreeGrafter"/>
</dbReference>
<feature type="active site" description="Nucleophile" evidence="5">
    <location>
        <position position="14"/>
    </location>
</feature>
<dbReference type="EMBL" id="JAPDFR010000002">
    <property type="protein sequence ID" value="KAK0390053.1"/>
    <property type="molecule type" value="Genomic_DNA"/>
</dbReference>
<comment type="similarity">
    <text evidence="1 4">Belongs to the GST superfamily. Kappa family.</text>
</comment>
<dbReference type="Gene3D" id="3.40.30.10">
    <property type="entry name" value="Glutaredoxin"/>
    <property type="match status" value="1"/>
</dbReference>
<dbReference type="GO" id="GO:0005777">
    <property type="term" value="C:peroxisome"/>
    <property type="evidence" value="ECO:0007669"/>
    <property type="project" value="TreeGrafter"/>
</dbReference>
<accession>A0AA39GMC9</accession>
<evidence type="ECO:0000313" key="7">
    <source>
        <dbReference type="EMBL" id="KAK0390053.1"/>
    </source>
</evidence>
<proteinExistence type="inferred from homology"/>
<dbReference type="AlphaFoldDB" id="A0AA39GMC9"/>
<evidence type="ECO:0000256" key="1">
    <source>
        <dbReference type="ARBA" id="ARBA00006494"/>
    </source>
</evidence>
<comment type="catalytic activity">
    <reaction evidence="3 4">
        <text>RX + glutathione = an S-substituted glutathione + a halide anion + H(+)</text>
        <dbReference type="Rhea" id="RHEA:16437"/>
        <dbReference type="ChEBI" id="CHEBI:15378"/>
        <dbReference type="ChEBI" id="CHEBI:16042"/>
        <dbReference type="ChEBI" id="CHEBI:17792"/>
        <dbReference type="ChEBI" id="CHEBI:57925"/>
        <dbReference type="ChEBI" id="CHEBI:90779"/>
        <dbReference type="EC" id="2.5.1.18"/>
    </reaction>
</comment>
<name>A0AA39GMC9_SARSR</name>
<dbReference type="PANTHER" id="PTHR42943:SF2">
    <property type="entry name" value="GLUTATHIONE S-TRANSFERASE KAPPA 1"/>
    <property type="match status" value="1"/>
</dbReference>
<dbReference type="Pfam" id="PF01323">
    <property type="entry name" value="DSBA"/>
    <property type="match status" value="1"/>
</dbReference>
<comment type="caution">
    <text evidence="7">The sequence shown here is derived from an EMBL/GenBank/DDBJ whole genome shotgun (WGS) entry which is preliminary data.</text>
</comment>
<organism evidence="7 8">
    <name type="scientific">Sarocladium strictum</name>
    <name type="common">Black bundle disease fungus</name>
    <name type="synonym">Acremonium strictum</name>
    <dbReference type="NCBI Taxonomy" id="5046"/>
    <lineage>
        <taxon>Eukaryota</taxon>
        <taxon>Fungi</taxon>
        <taxon>Dikarya</taxon>
        <taxon>Ascomycota</taxon>
        <taxon>Pezizomycotina</taxon>
        <taxon>Sordariomycetes</taxon>
        <taxon>Hypocreomycetidae</taxon>
        <taxon>Hypocreales</taxon>
        <taxon>Sarocladiaceae</taxon>
        <taxon>Sarocladium</taxon>
    </lineage>
</organism>
<dbReference type="SUPFAM" id="SSF52833">
    <property type="entry name" value="Thioredoxin-like"/>
    <property type="match status" value="1"/>
</dbReference>
<gene>
    <name evidence="7" type="ORF">NLU13_3626</name>
</gene>
<keyword evidence="2 4" id="KW-0808">Transferase</keyword>
<evidence type="ECO:0000256" key="3">
    <source>
        <dbReference type="ARBA" id="ARBA00047960"/>
    </source>
</evidence>
<dbReference type="EC" id="2.5.1.18" evidence="4"/>
<protein>
    <recommendedName>
        <fullName evidence="4">Glutathione S-transferase kappa</fullName>
        <ecNumber evidence="4">2.5.1.18</ecNumber>
    </recommendedName>
</protein>
<dbReference type="GO" id="GO:0004602">
    <property type="term" value="F:glutathione peroxidase activity"/>
    <property type="evidence" value="ECO:0007669"/>
    <property type="project" value="TreeGrafter"/>
</dbReference>
<evidence type="ECO:0000259" key="6">
    <source>
        <dbReference type="Pfam" id="PF01323"/>
    </source>
</evidence>
<dbReference type="GO" id="GO:0006749">
    <property type="term" value="P:glutathione metabolic process"/>
    <property type="evidence" value="ECO:0007669"/>
    <property type="project" value="TreeGrafter"/>
</dbReference>
<dbReference type="PIRSF" id="PIRSF006386">
    <property type="entry name" value="HCCAis_GSTk"/>
    <property type="match status" value="1"/>
</dbReference>
<dbReference type="InterPro" id="IPR014440">
    <property type="entry name" value="HCCAis_GSTk"/>
</dbReference>
<feature type="domain" description="DSBA-like thioredoxin" evidence="6">
    <location>
        <begin position="6"/>
        <end position="210"/>
    </location>
</feature>
<evidence type="ECO:0000256" key="2">
    <source>
        <dbReference type="ARBA" id="ARBA00022679"/>
    </source>
</evidence>
<dbReference type="InterPro" id="IPR051924">
    <property type="entry name" value="GST_Kappa/NadH"/>
</dbReference>
<keyword evidence="8" id="KW-1185">Reference proteome</keyword>
<evidence type="ECO:0000313" key="8">
    <source>
        <dbReference type="Proteomes" id="UP001175261"/>
    </source>
</evidence>
<dbReference type="InterPro" id="IPR036249">
    <property type="entry name" value="Thioredoxin-like_sf"/>
</dbReference>
<evidence type="ECO:0000256" key="5">
    <source>
        <dbReference type="PIRSR" id="PIRSR006386-1"/>
    </source>
</evidence>
<dbReference type="GO" id="GO:0004364">
    <property type="term" value="F:glutathione transferase activity"/>
    <property type="evidence" value="ECO:0007669"/>
    <property type="project" value="UniProtKB-UniRule"/>
</dbReference>
<sequence>MARPRITLYLDIASPFGYIAYHILRNSPVFAGCDVTYVPVFLGGIMTMCNNTPPIGIKNKATYMNRQRNRWAALFSVPINPAMPPNFPPLTLSVMRPLALVGAQDGPSSQSRLISLLDTIYPAFFVDHLEPHKPADRHDLFAKALGSEEKARQVEEQGQNQEAKDILKINTQEAFEKGAFGVPWFVCTDSEGKEEGFFGVDSLGQVAAFLGLGKPQGLGWKALL</sequence>
<reference evidence="7" key="1">
    <citation type="submission" date="2022-10" db="EMBL/GenBank/DDBJ databases">
        <title>Determination and structural analysis of whole genome sequence of Sarocladium strictum F4-1.</title>
        <authorList>
            <person name="Hu L."/>
            <person name="Jiang Y."/>
        </authorList>
    </citation>
    <scope>NUCLEOTIDE SEQUENCE</scope>
    <source>
        <strain evidence="7">F4-1</strain>
    </source>
</reference>
<dbReference type="InterPro" id="IPR001853">
    <property type="entry name" value="DSBA-like_thioredoxin_dom"/>
</dbReference>
<dbReference type="PANTHER" id="PTHR42943">
    <property type="entry name" value="GLUTATHIONE S-TRANSFERASE KAPPA"/>
    <property type="match status" value="1"/>
</dbReference>
<evidence type="ECO:0000256" key="4">
    <source>
        <dbReference type="PIRNR" id="PIRNR006386"/>
    </source>
</evidence>